<sequence length="141" mass="15944">MATKENRENLTHGTVLNNFVSDPFAAEAIACLQALDFAFEMGFTHVQMEGDSRSTIVKINQVLPDFSDMGTFIEEIKIKGGSFQRISFHHIDRRANMVAHMIAKEGFSLLEDRFWVEEIPEVAKIFLARDLANLMPQNLGI</sequence>
<dbReference type="PANTHER" id="PTHR47074:SF61">
    <property type="entry name" value="RNASE H TYPE-1 DOMAIN-CONTAINING PROTEIN"/>
    <property type="match status" value="1"/>
</dbReference>
<feature type="domain" description="RNase H type-1" evidence="1">
    <location>
        <begin position="21"/>
        <end position="105"/>
    </location>
</feature>
<dbReference type="Pfam" id="PF13456">
    <property type="entry name" value="RVT_3"/>
    <property type="match status" value="1"/>
</dbReference>
<dbReference type="InterPro" id="IPR044730">
    <property type="entry name" value="RNase_H-like_dom_plant"/>
</dbReference>
<evidence type="ECO:0000313" key="2">
    <source>
        <dbReference type="EMBL" id="KAH1080568.1"/>
    </source>
</evidence>
<dbReference type="InterPro" id="IPR012337">
    <property type="entry name" value="RNaseH-like_sf"/>
</dbReference>
<dbReference type="AlphaFoldDB" id="A0A9D3VC72"/>
<dbReference type="GO" id="GO:0004523">
    <property type="term" value="F:RNA-DNA hybrid ribonuclease activity"/>
    <property type="evidence" value="ECO:0007669"/>
    <property type="project" value="InterPro"/>
</dbReference>
<dbReference type="OrthoDB" id="1002626at2759"/>
<organism evidence="2 3">
    <name type="scientific">Gossypium stocksii</name>
    <dbReference type="NCBI Taxonomy" id="47602"/>
    <lineage>
        <taxon>Eukaryota</taxon>
        <taxon>Viridiplantae</taxon>
        <taxon>Streptophyta</taxon>
        <taxon>Embryophyta</taxon>
        <taxon>Tracheophyta</taxon>
        <taxon>Spermatophyta</taxon>
        <taxon>Magnoliopsida</taxon>
        <taxon>eudicotyledons</taxon>
        <taxon>Gunneridae</taxon>
        <taxon>Pentapetalae</taxon>
        <taxon>rosids</taxon>
        <taxon>malvids</taxon>
        <taxon>Malvales</taxon>
        <taxon>Malvaceae</taxon>
        <taxon>Malvoideae</taxon>
        <taxon>Gossypium</taxon>
    </lineage>
</organism>
<name>A0A9D3VC72_9ROSI</name>
<dbReference type="PANTHER" id="PTHR47074">
    <property type="entry name" value="BNAC02G40300D PROTEIN"/>
    <property type="match status" value="1"/>
</dbReference>
<dbReference type="Gene3D" id="3.30.420.10">
    <property type="entry name" value="Ribonuclease H-like superfamily/Ribonuclease H"/>
    <property type="match status" value="1"/>
</dbReference>
<evidence type="ECO:0000313" key="3">
    <source>
        <dbReference type="Proteomes" id="UP000828251"/>
    </source>
</evidence>
<dbReference type="InterPro" id="IPR052929">
    <property type="entry name" value="RNase_H-like_EbsB-rel"/>
</dbReference>
<dbReference type="InterPro" id="IPR036397">
    <property type="entry name" value="RNaseH_sf"/>
</dbReference>
<protein>
    <recommendedName>
        <fullName evidence="1">RNase H type-1 domain-containing protein</fullName>
    </recommendedName>
</protein>
<gene>
    <name evidence="2" type="ORF">J1N35_020329</name>
</gene>
<dbReference type="GO" id="GO:0003676">
    <property type="term" value="F:nucleic acid binding"/>
    <property type="evidence" value="ECO:0007669"/>
    <property type="project" value="InterPro"/>
</dbReference>
<accession>A0A9D3VC72</accession>
<dbReference type="Proteomes" id="UP000828251">
    <property type="component" value="Unassembled WGS sequence"/>
</dbReference>
<evidence type="ECO:0000259" key="1">
    <source>
        <dbReference type="Pfam" id="PF13456"/>
    </source>
</evidence>
<reference evidence="2 3" key="1">
    <citation type="journal article" date="2021" name="Plant Biotechnol. J.">
        <title>Multi-omics assisted identification of the key and species-specific regulatory components of drought-tolerant mechanisms in Gossypium stocksii.</title>
        <authorList>
            <person name="Yu D."/>
            <person name="Ke L."/>
            <person name="Zhang D."/>
            <person name="Wu Y."/>
            <person name="Sun Y."/>
            <person name="Mei J."/>
            <person name="Sun J."/>
            <person name="Sun Y."/>
        </authorList>
    </citation>
    <scope>NUCLEOTIDE SEQUENCE [LARGE SCALE GENOMIC DNA]</scope>
    <source>
        <strain evidence="3">cv. E1</strain>
        <tissue evidence="2">Leaf</tissue>
    </source>
</reference>
<keyword evidence="3" id="KW-1185">Reference proteome</keyword>
<dbReference type="EMBL" id="JAIQCV010000007">
    <property type="protein sequence ID" value="KAH1080568.1"/>
    <property type="molecule type" value="Genomic_DNA"/>
</dbReference>
<proteinExistence type="predicted"/>
<dbReference type="CDD" id="cd06222">
    <property type="entry name" value="RNase_H_like"/>
    <property type="match status" value="1"/>
</dbReference>
<comment type="caution">
    <text evidence="2">The sequence shown here is derived from an EMBL/GenBank/DDBJ whole genome shotgun (WGS) entry which is preliminary data.</text>
</comment>
<dbReference type="InterPro" id="IPR002156">
    <property type="entry name" value="RNaseH_domain"/>
</dbReference>
<dbReference type="SUPFAM" id="SSF53098">
    <property type="entry name" value="Ribonuclease H-like"/>
    <property type="match status" value="1"/>
</dbReference>